<feature type="chain" id="PRO_5039477526" evidence="1">
    <location>
        <begin position="22"/>
        <end position="145"/>
    </location>
</feature>
<evidence type="ECO:0000313" key="3">
    <source>
        <dbReference type="EMBL" id="MBC8567946.1"/>
    </source>
</evidence>
<evidence type="ECO:0000256" key="1">
    <source>
        <dbReference type="SAM" id="SignalP"/>
    </source>
</evidence>
<gene>
    <name evidence="3" type="ORF">H8692_04085</name>
</gene>
<feature type="domain" description="Transcobalamin-like C-terminal" evidence="2">
    <location>
        <begin position="66"/>
        <end position="138"/>
    </location>
</feature>
<dbReference type="PROSITE" id="PS51257">
    <property type="entry name" value="PROKAR_LIPOPROTEIN"/>
    <property type="match status" value="1"/>
</dbReference>
<dbReference type="Proteomes" id="UP000610862">
    <property type="component" value="Unassembled WGS sequence"/>
</dbReference>
<dbReference type="Gene3D" id="2.170.130.30">
    <property type="match status" value="1"/>
</dbReference>
<proteinExistence type="predicted"/>
<evidence type="ECO:0000259" key="2">
    <source>
        <dbReference type="Pfam" id="PF14478"/>
    </source>
</evidence>
<dbReference type="RefSeq" id="WP_177268190.1">
    <property type="nucleotide sequence ID" value="NZ_JACRTA010000001.1"/>
</dbReference>
<dbReference type="InterPro" id="IPR027954">
    <property type="entry name" value="Transcobalamin-like_C"/>
</dbReference>
<name>A0A926I8B4_9FIRM</name>
<sequence>MKKISLLLASILIVFTITACGSDNAASDPSAASEDKTTVTVTIDIDFPDDSNAADVDSAKLTVNDGSSVLGALEAYADSNGGEILLDKSSGSPYVTSINGVAATETAGWVYEVNDKEVMKSADEYIIKDGDTISWDFESWTDNNN</sequence>
<evidence type="ECO:0000313" key="4">
    <source>
        <dbReference type="Proteomes" id="UP000610862"/>
    </source>
</evidence>
<dbReference type="AlphaFoldDB" id="A0A926I8B4"/>
<feature type="signal peptide" evidence="1">
    <location>
        <begin position="1"/>
        <end position="21"/>
    </location>
</feature>
<comment type="caution">
    <text evidence="3">The sequence shown here is derived from an EMBL/GenBank/DDBJ whole genome shotgun (WGS) entry which is preliminary data.</text>
</comment>
<dbReference type="Pfam" id="PF14478">
    <property type="entry name" value="DUF4430"/>
    <property type="match status" value="1"/>
</dbReference>
<organism evidence="3 4">
    <name type="scientific">Lentihominibacter hominis</name>
    <dbReference type="NCBI Taxonomy" id="2763645"/>
    <lineage>
        <taxon>Bacteria</taxon>
        <taxon>Bacillati</taxon>
        <taxon>Bacillota</taxon>
        <taxon>Clostridia</taxon>
        <taxon>Peptostreptococcales</taxon>
        <taxon>Anaerovoracaceae</taxon>
        <taxon>Lentihominibacter</taxon>
    </lineage>
</organism>
<accession>A0A926I8B4</accession>
<protein>
    <submittedName>
        <fullName evidence="3">DUF4430 domain-containing protein</fullName>
    </submittedName>
</protein>
<dbReference type="EMBL" id="JACRTA010000001">
    <property type="protein sequence ID" value="MBC8567946.1"/>
    <property type="molecule type" value="Genomic_DNA"/>
</dbReference>
<keyword evidence="1" id="KW-0732">Signal</keyword>
<reference evidence="3" key="1">
    <citation type="submission" date="2020-08" db="EMBL/GenBank/DDBJ databases">
        <title>Genome public.</title>
        <authorList>
            <person name="Liu C."/>
            <person name="Sun Q."/>
        </authorList>
    </citation>
    <scope>NUCLEOTIDE SEQUENCE</scope>
    <source>
        <strain evidence="3">NSJ-24</strain>
    </source>
</reference>
<keyword evidence="4" id="KW-1185">Reference proteome</keyword>